<name>A0ABP4HU34_9ACTN</name>
<dbReference type="EMBL" id="BAAAIH010000039">
    <property type="protein sequence ID" value="GAA1288018.1"/>
    <property type="molecule type" value="Genomic_DNA"/>
</dbReference>
<feature type="region of interest" description="Disordered" evidence="1">
    <location>
        <begin position="85"/>
        <end position="121"/>
    </location>
</feature>
<evidence type="ECO:0000256" key="2">
    <source>
        <dbReference type="SAM" id="Phobius"/>
    </source>
</evidence>
<feature type="compositionally biased region" description="Polar residues" evidence="1">
    <location>
        <begin position="112"/>
        <end position="121"/>
    </location>
</feature>
<evidence type="ECO:0000313" key="4">
    <source>
        <dbReference type="Proteomes" id="UP001500282"/>
    </source>
</evidence>
<dbReference type="Proteomes" id="UP001500282">
    <property type="component" value="Unassembled WGS sequence"/>
</dbReference>
<keyword evidence="2" id="KW-0812">Transmembrane</keyword>
<proteinExistence type="predicted"/>
<comment type="caution">
    <text evidence="3">The sequence shown here is derived from an EMBL/GenBank/DDBJ whole genome shotgun (WGS) entry which is preliminary data.</text>
</comment>
<evidence type="ECO:0000256" key="1">
    <source>
        <dbReference type="SAM" id="MobiDB-lite"/>
    </source>
</evidence>
<keyword evidence="2" id="KW-1133">Transmembrane helix</keyword>
<evidence type="ECO:0000313" key="3">
    <source>
        <dbReference type="EMBL" id="GAA1288018.1"/>
    </source>
</evidence>
<sequence length="121" mass="12391">MNSSSLAPLTGLLAGLPAVLAGALGGAPWWAVGATVITAYLTVPLTSLILEHARQRKGTHLDEKFAATLDQITDPEKRIQAIISYRQATAPTTTPQPPPDPPPGALPPTAPDSGSQPPAAA</sequence>
<gene>
    <name evidence="3" type="ORF">GCM10009579_59250</name>
</gene>
<reference evidence="4" key="1">
    <citation type="journal article" date="2019" name="Int. J. Syst. Evol. Microbiol.">
        <title>The Global Catalogue of Microorganisms (GCM) 10K type strain sequencing project: providing services to taxonomists for standard genome sequencing and annotation.</title>
        <authorList>
            <consortium name="The Broad Institute Genomics Platform"/>
            <consortium name="The Broad Institute Genome Sequencing Center for Infectious Disease"/>
            <person name="Wu L."/>
            <person name="Ma J."/>
        </authorList>
    </citation>
    <scope>NUCLEOTIDE SEQUENCE [LARGE SCALE GENOMIC DNA]</scope>
    <source>
        <strain evidence="4">JCM 11448</strain>
    </source>
</reference>
<keyword evidence="2" id="KW-0472">Membrane</keyword>
<feature type="compositionally biased region" description="Pro residues" evidence="1">
    <location>
        <begin position="94"/>
        <end position="110"/>
    </location>
</feature>
<keyword evidence="4" id="KW-1185">Reference proteome</keyword>
<protein>
    <submittedName>
        <fullName evidence="3">Uncharacterized protein</fullName>
    </submittedName>
</protein>
<accession>A0ABP4HU34</accession>
<feature type="transmembrane region" description="Helical" evidence="2">
    <location>
        <begin position="31"/>
        <end position="50"/>
    </location>
</feature>
<organism evidence="3 4">
    <name type="scientific">Streptomyces javensis</name>
    <dbReference type="NCBI Taxonomy" id="114698"/>
    <lineage>
        <taxon>Bacteria</taxon>
        <taxon>Bacillati</taxon>
        <taxon>Actinomycetota</taxon>
        <taxon>Actinomycetes</taxon>
        <taxon>Kitasatosporales</taxon>
        <taxon>Streptomycetaceae</taxon>
        <taxon>Streptomyces</taxon>
        <taxon>Streptomyces violaceusniger group</taxon>
    </lineage>
</organism>